<sequence length="72" mass="8300">MLFSFSDSRVVGCIEVNLTLRTRHTRRPTKVLAFSSAVVGAPMRRIMTIYRDHGDASVRFAPTYSFKKETRY</sequence>
<dbReference type="AlphaFoldDB" id="A0A976FER0"/>
<dbReference type="Proteomes" id="UP000294530">
    <property type="component" value="Unassembled WGS sequence"/>
</dbReference>
<proteinExistence type="predicted"/>
<evidence type="ECO:0000313" key="1">
    <source>
        <dbReference type="EMBL" id="TDH65366.1"/>
    </source>
</evidence>
<keyword evidence="2" id="KW-1185">Reference proteome</keyword>
<dbReference type="EMBL" id="SHOA02000013">
    <property type="protein sequence ID" value="TDH65366.1"/>
    <property type="molecule type" value="Genomic_DNA"/>
</dbReference>
<dbReference type="GeneID" id="94346761"/>
<dbReference type="KEGG" id="blac:94346761"/>
<protein>
    <submittedName>
        <fullName evidence="1">Uncharacterized protein</fullName>
    </submittedName>
</protein>
<dbReference type="RefSeq" id="XP_067814865.1">
    <property type="nucleotide sequence ID" value="XM_067961090.1"/>
</dbReference>
<evidence type="ECO:0000313" key="2">
    <source>
        <dbReference type="Proteomes" id="UP000294530"/>
    </source>
</evidence>
<organism evidence="1 2">
    <name type="scientific">Bremia lactucae</name>
    <name type="common">Lettuce downy mildew</name>
    <dbReference type="NCBI Taxonomy" id="4779"/>
    <lineage>
        <taxon>Eukaryota</taxon>
        <taxon>Sar</taxon>
        <taxon>Stramenopiles</taxon>
        <taxon>Oomycota</taxon>
        <taxon>Peronosporomycetes</taxon>
        <taxon>Peronosporales</taxon>
        <taxon>Peronosporaceae</taxon>
        <taxon>Bremia</taxon>
    </lineage>
</organism>
<name>A0A976FER0_BRELC</name>
<gene>
    <name evidence="1" type="ORF">CCR75_002993</name>
</gene>
<accession>A0A976FER0</accession>
<reference evidence="1 2" key="1">
    <citation type="journal article" date="2021" name="Genome Biol.">
        <title>AFLAP: assembly-free linkage analysis pipeline using k-mers from genome sequencing data.</title>
        <authorList>
            <person name="Fletcher K."/>
            <person name="Zhang L."/>
            <person name="Gil J."/>
            <person name="Han R."/>
            <person name="Cavanaugh K."/>
            <person name="Michelmore R."/>
        </authorList>
    </citation>
    <scope>NUCLEOTIDE SEQUENCE [LARGE SCALE GENOMIC DNA]</scope>
    <source>
        <strain evidence="1 2">SF5</strain>
    </source>
</reference>
<comment type="caution">
    <text evidence="1">The sequence shown here is derived from an EMBL/GenBank/DDBJ whole genome shotgun (WGS) entry which is preliminary data.</text>
</comment>